<comment type="caution">
    <text evidence="4">The sequence shown here is derived from an EMBL/GenBank/DDBJ whole genome shotgun (WGS) entry which is preliminary data.</text>
</comment>
<organism evidence="4 5">
    <name type="scientific">Euplotes crassus</name>
    <dbReference type="NCBI Taxonomy" id="5936"/>
    <lineage>
        <taxon>Eukaryota</taxon>
        <taxon>Sar</taxon>
        <taxon>Alveolata</taxon>
        <taxon>Ciliophora</taxon>
        <taxon>Intramacronucleata</taxon>
        <taxon>Spirotrichea</taxon>
        <taxon>Hypotrichia</taxon>
        <taxon>Euplotida</taxon>
        <taxon>Euplotidae</taxon>
        <taxon>Moneuplotes</taxon>
    </lineage>
</organism>
<feature type="compositionally biased region" description="Low complexity" evidence="3">
    <location>
        <begin position="3427"/>
        <end position="3449"/>
    </location>
</feature>
<keyword evidence="2" id="KW-0677">Repeat</keyword>
<accession>A0AAD1XTE2</accession>
<evidence type="ECO:0000256" key="3">
    <source>
        <dbReference type="SAM" id="MobiDB-lite"/>
    </source>
</evidence>
<dbReference type="InterPro" id="IPR045156">
    <property type="entry name" value="Vac8"/>
</dbReference>
<dbReference type="EMBL" id="CAMPGE010020359">
    <property type="protein sequence ID" value="CAI2378612.1"/>
    <property type="molecule type" value="Genomic_DNA"/>
</dbReference>
<evidence type="ECO:0000256" key="2">
    <source>
        <dbReference type="ARBA" id="ARBA00022737"/>
    </source>
</evidence>
<feature type="compositionally biased region" description="Low complexity" evidence="3">
    <location>
        <begin position="3371"/>
        <end position="3384"/>
    </location>
</feature>
<feature type="region of interest" description="Disordered" evidence="3">
    <location>
        <begin position="3351"/>
        <end position="3452"/>
    </location>
</feature>
<comment type="similarity">
    <text evidence="1">Belongs to the beta-catenin family.</text>
</comment>
<feature type="compositionally biased region" description="Basic and acidic residues" evidence="3">
    <location>
        <begin position="3390"/>
        <end position="3421"/>
    </location>
</feature>
<name>A0AAD1XTE2_EUPCR</name>
<dbReference type="GO" id="GO:0043495">
    <property type="term" value="F:protein-membrane adaptor activity"/>
    <property type="evidence" value="ECO:0007669"/>
    <property type="project" value="InterPro"/>
</dbReference>
<keyword evidence="5" id="KW-1185">Reference proteome</keyword>
<protein>
    <submittedName>
        <fullName evidence="4">Uncharacterized protein</fullName>
    </submittedName>
</protein>
<feature type="compositionally biased region" description="Low complexity" evidence="3">
    <location>
        <begin position="2738"/>
        <end position="2753"/>
    </location>
</feature>
<dbReference type="Gene3D" id="1.25.10.10">
    <property type="entry name" value="Leucine-rich Repeat Variant"/>
    <property type="match status" value="5"/>
</dbReference>
<reference evidence="4" key="1">
    <citation type="submission" date="2023-07" db="EMBL/GenBank/DDBJ databases">
        <authorList>
            <consortium name="AG Swart"/>
            <person name="Singh M."/>
            <person name="Singh A."/>
            <person name="Seah K."/>
            <person name="Emmerich C."/>
        </authorList>
    </citation>
    <scope>NUCLEOTIDE SEQUENCE</scope>
    <source>
        <strain evidence="4">DP1</strain>
    </source>
</reference>
<dbReference type="PANTHER" id="PTHR47249:SF1">
    <property type="entry name" value="VACUOLAR PROTEIN 8"/>
    <property type="match status" value="1"/>
</dbReference>
<dbReference type="SUPFAM" id="SSF48371">
    <property type="entry name" value="ARM repeat"/>
    <property type="match status" value="6"/>
</dbReference>
<dbReference type="PANTHER" id="PTHR47249">
    <property type="entry name" value="VACUOLAR PROTEIN 8"/>
    <property type="match status" value="1"/>
</dbReference>
<dbReference type="Proteomes" id="UP001295684">
    <property type="component" value="Unassembled WGS sequence"/>
</dbReference>
<evidence type="ECO:0000256" key="1">
    <source>
        <dbReference type="ARBA" id="ARBA00005462"/>
    </source>
</evidence>
<evidence type="ECO:0000313" key="4">
    <source>
        <dbReference type="EMBL" id="CAI2378612.1"/>
    </source>
</evidence>
<gene>
    <name evidence="4" type="ORF">ECRASSUSDP1_LOCUS20010</name>
</gene>
<dbReference type="InterPro" id="IPR016024">
    <property type="entry name" value="ARM-type_fold"/>
</dbReference>
<dbReference type="InterPro" id="IPR011989">
    <property type="entry name" value="ARM-like"/>
</dbReference>
<feature type="region of interest" description="Disordered" evidence="3">
    <location>
        <begin position="813"/>
        <end position="854"/>
    </location>
</feature>
<evidence type="ECO:0000313" key="5">
    <source>
        <dbReference type="Proteomes" id="UP001295684"/>
    </source>
</evidence>
<proteinExistence type="inferred from homology"/>
<dbReference type="GO" id="GO:0071562">
    <property type="term" value="P:nucleus-vacuole junction assembly"/>
    <property type="evidence" value="ECO:0007669"/>
    <property type="project" value="InterPro"/>
</dbReference>
<feature type="compositionally biased region" description="Low complexity" evidence="3">
    <location>
        <begin position="844"/>
        <end position="854"/>
    </location>
</feature>
<feature type="region of interest" description="Disordered" evidence="3">
    <location>
        <begin position="2723"/>
        <end position="2754"/>
    </location>
</feature>
<sequence>MEEIDTAEYEDFEMSYPPKLSFEELNIHLLNTQYHILKTRPEILKTFYYYSKDKKKSSRIISDYYWTLIVPFIQEKDKKIKYFGIKLLNELAQNEGSHAQILQQVSNRSKKRHPLITIFNNIMHLKKKELTQSEKDQYEVYLNVLRDLKGRSFNQIIKERMNIVIIIIKTIKNAESTAILNESVKLIRHLANSKKVIEILYEKETLENIVEDKILEESDTSTQCLFLETISIACSYINFRRKFVKPNLLKIIFGQIKSISADVTLQALTILKKLSYDKENQEELYNHNIIGSLIYVFKWLHYKKPHAKPPISSSKESTKKQTKASIHVNIYRQISETFMNILQFHENHNRILKKGEQGHTEIIDCIVQLGRSVEYTRCAQTTLYCAKSLAHITEILECHKLVSSDEAIELMIDIIKDSSNVDHHREGCRFFANLSFQKDYREHLMNRDIAVYLLKAIDGSKDTIKHSAIALANLSSHKDFMRHAVINDPSEMPGGGDSSFKHQVSFNARKSQVRPLIHLLDSNIANNLNLIQSGCITLCNMASKPSLHVFFINEPEISTIKNCLVNPISKDLTRFMIKLVCNLTKNTKILPHLVKKGFVEILIKLLYQREHKEIFGNVVTAISYMCVQKECRDQIIERKILGPKILEPLVLAHDVDQKLIVIALTQMLFNGTELQREFIKSGGLGKLLFFMQNKNEKIFQQLACKCFSLLSEKQENLQEILDKECLNTIIVSSCLKNKEIDLETYKEIIKIFINLILWCKLKPEMIETTCCICDIGLMINDRDMNVLSMFCLNALSENSQSHVHFRRSSYLAEDGETKNDPSKLSKSNHQMPAGIFSDPDNRRGSGSSKDSKIGSNSIFNRVNYLLMNCKQKGNPSSALQDLTQRDNEMDDLLITLICSLYLNLSRNPENIPELVSLRLFEKLSGDITNIFNESCFLYTTSIFSNMLENEITHSAFMEEKGYEFFFKILSNKEKHQHLFLETLDCIKLLLAKREYLPHFKKIIYLDQEQNNLQVLSILSFDLRQDILSQKSIIDNIEDKLIVMARNGWFDSDESVPLKGHSRPRRRARHLADKDWIFKRKSMVPDHNTKEFIEERKDFTLALSIILSNLCRDEKYAFRLLEENCGNPEENSLILASSFLPKFLNLLEYDPDHPFISEQISILLANLSNSDNFNCAIISDKCVRSMMKIISLRDQKHQPTQISILAVLITTLKLSMNSTTCLALNKTHIMKYLLRIIKMSPEAIKLEQNTKYTPERIMRVTKSIALLIVSNIITLREYSNVEKDYIDFAKNILENIEEYSQDEEIIISNNLLYSGLILFYNLIESSRSKKYVELLCETLSDYILGTTHKQIIDILLELITLFTRFPDTCKLVLTNPALIRFVFDKLTSKDPETLELCTLALSRISAELLSNSNKDQEDSEEHDRIVKQFSQGGQEGDKPLIIRYPQISDVIKRQEHETRNGILIYYLNFLENFTALEKVRKNIQNMDKLYKSMLNIFKEDISHLNLLSIINILFNISLTLKSAIEFDPGSLQKLHDLYQNNKENKLDEQKLRKIIIFVVAATSKESNHKKIIELGFYTQFKQNLNRKHKELHNSEVKQEEEEQDQIELYGVVNLAMNSMNFKLIHSDMKHIHTLACKSKHIDFKTRVDLLSEISKYFSYINSEDKSSRQASDFRGQMNQSSQKDCTSNLVKALIYTMRKLIESVDTTNFCEVKYLLSAFYECSQSLKSPYLVVLITVKDYISFLLKILKGEFEYEQRVFSYSLKVIASDIIFNLKDEKELFNVPEIKEIFKYLIKFASDILQMGIEANVKIVIHALRLISQLFAVIFCDKSNPADKVDIDRVISFVKEAIYLNKAIPASVNIDALFTLTNLMNIEEFALDKSLKNADTVGNAIVIFFIFTNQVELDECIVSLLYTISHYKEYLPFIQDIKINVIFHLLEKHLKNYEGNSSIIKNLFSIIYNLTAENDKCAIKFPDAEIIIKRTITMLGINASEEDTTIHEIALKSLINICKHSIESLEQMDLIELFDQINDVFVNLSFVAQQYSFRFITILINQWNDKKIEEYLTTISKLIAKFITKWTHNSLKHQSNGHKEMNYLTIIIEKISLNNQLIQQIAEGNKELMIAISDFIAKNYKEQSFSFIIETFLIFINKLSKFPSSVQNLIDADIPRVGLEYISHGQQIRIDNMNVDYLIQKLSSIQNVMKVIKNCCEANIDHSYKKQIQEMVSNKNEMINMCDELLQEYSDHDDIAIIVVNIMNCFNSINKQLKPARVKAWIENFTNRLIKCPNSTEVKNPYKTWYMEKYVFILELLVTKNIDKIEKDITLKLTEITKLDKTHFNRTTWYKVVKILAHLRYLSFLFKDQEIFKNVFIFILDACKHAKENLCFYFIMKIVSLMKKADMHLCVKSSGLLKEYSDFFDICTDFLKANYQEKSDPLILEILLYVIEFYDYLLKFTELHDMLNENEIIYTIASMLSIHENKHILKAISVILSNASKCIIFNADFLTNNRMESILTNILVAGEDQERCGNLFECCLSIISNTKVPVKFMIASSILKLTDPRLKMITRDLNRDCVIQIIQVLTYILSNLESTKFGNVKQEELSRKTHKYCLIAMTNIMIRYDPHLIFEPKISAANGDLRLIMAGASFESDPQVHLRILYILYNVADIKPLTSETSEIIIELLMNIYNFRYVLTMDDDYHFPIKPCAYAKSLQQNTNEKDSLISIKNLQKENEEASSNSKAVPLSENNMERNSNNKSNSSVMRETIEEEESKLCSDETADTNLFYFESEEFELRKIDGLRMSLCMAIKILSRLSSVNKRANCTQIFNSKFDRFDALFDYFWPIINRRSNKCNEYIICVLEIIRFGAEIGKLEDIILRKDTVKHLIGLLRVVLSQGQNEMILIILEIFNHLSTEPKFYNYLQIESPTSLLDDKSLRENKNEAIKAKANTLFEHVINNDSQKYSYIMPYDSEELKNIKTAPLKKQLSFLKNFEDAIQQNKAKFDQQNDADIENLIEVCTFDKYNSSMESEESFSNFGDISYFPEAKDPSDDEQEESQQGNKLHRKILLAISIMKCLAKSKLDRIKSRIHKFVSHQRETHLQLLKISSEHLYSIFEFYLEYFKNNYYLIKSNKLIEQMMFQMSELILNEKDLPSKDLKNVIEFCTFIMKNSETEECLQKITDCSRLMIFTISNKEESIRNSISSFIKLIYFNPISINDLCLEFLRDLLYSTEKDVHNLGLFCLFSVSLYKINIGHLRKLGAIPLLIKKLESGKYDKRVNALKIIINFMEISSLDEDLLKEKEHQLFDFFLHFTQSEQGEEQRLATRALSKLPLAILQDRNPRILDITPKDQPRMAFANIEGLNPKFEQNPQQKTIKEEITESSVSDASSKSFSESEFEREDSKEIKINKQGDVEETKEAPEDTKRTTNENKKKNKSETSMVSSSDSSDSDNSSSEKSMSPIGSKGSIHSFISSLSLKIKPRNNADSDIQYFSLYSIFNILLQININNGQKVSQEEEARKESVPMKEKFWNDLSVKEFNSMLIECGLVNHIIALMIKSKDDDVIRISLKIIILLTFKVPIKEFLKFGSGSEKLWIMSCLSNDTENYNYCNFQSFLGYVLHRSKKEDIDITSFMPVESINSFILKLCNDFREDELLELNVKGNSSKKKLIIYKFFFVSYLISLLTKILDQKCNKIEIDIRLGVKQLCYNFIEICQSIHISDLGLSKLLQNIEEQNKKREERYQLKIEGRSSIIGVIVSLCMKTIYIECLSSNKNEDKEDLILDKRATNVIHDDPKEEKIRTLNKKTCQLVLNNLTKFEDVGEIIDTSYKYLCCFFENVTDDIKQEYTELLENSKVLVTQAVKHVAVYKSESALKFINLLIKASSKYKNKQEIENALRNLMSKGRMVKK</sequence>